<dbReference type="EMBL" id="KV417651">
    <property type="protein sequence ID" value="KZP12198.1"/>
    <property type="molecule type" value="Genomic_DNA"/>
</dbReference>
<reference evidence="1 2" key="1">
    <citation type="journal article" date="2016" name="Mol. Biol. Evol.">
        <title>Comparative Genomics of Early-Diverging Mushroom-Forming Fungi Provides Insights into the Origins of Lignocellulose Decay Capabilities.</title>
        <authorList>
            <person name="Nagy L.G."/>
            <person name="Riley R."/>
            <person name="Tritt A."/>
            <person name="Adam C."/>
            <person name="Daum C."/>
            <person name="Floudas D."/>
            <person name="Sun H."/>
            <person name="Yadav J.S."/>
            <person name="Pangilinan J."/>
            <person name="Larsson K.H."/>
            <person name="Matsuura K."/>
            <person name="Barry K."/>
            <person name="Labutti K."/>
            <person name="Kuo R."/>
            <person name="Ohm R.A."/>
            <person name="Bhattacharya S.S."/>
            <person name="Shirouzu T."/>
            <person name="Yoshinaga Y."/>
            <person name="Martin F.M."/>
            <person name="Grigoriev I.V."/>
            <person name="Hibbett D.S."/>
        </authorList>
    </citation>
    <scope>NUCLEOTIDE SEQUENCE [LARGE SCALE GENOMIC DNA]</scope>
    <source>
        <strain evidence="1 2">CBS 109695</strain>
    </source>
</reference>
<dbReference type="AlphaFoldDB" id="A0A166B242"/>
<protein>
    <submittedName>
        <fullName evidence="1">Uncharacterized protein</fullName>
    </submittedName>
</protein>
<evidence type="ECO:0000313" key="1">
    <source>
        <dbReference type="EMBL" id="KZP12198.1"/>
    </source>
</evidence>
<organism evidence="1 2">
    <name type="scientific">Athelia psychrophila</name>
    <dbReference type="NCBI Taxonomy" id="1759441"/>
    <lineage>
        <taxon>Eukaryota</taxon>
        <taxon>Fungi</taxon>
        <taxon>Dikarya</taxon>
        <taxon>Basidiomycota</taxon>
        <taxon>Agaricomycotina</taxon>
        <taxon>Agaricomycetes</taxon>
        <taxon>Agaricomycetidae</taxon>
        <taxon>Atheliales</taxon>
        <taxon>Atheliaceae</taxon>
        <taxon>Athelia</taxon>
    </lineage>
</organism>
<evidence type="ECO:0000313" key="2">
    <source>
        <dbReference type="Proteomes" id="UP000076532"/>
    </source>
</evidence>
<gene>
    <name evidence="1" type="ORF">FIBSPDRAFT_898414</name>
</gene>
<accession>A0A166B242</accession>
<name>A0A166B242_9AGAM</name>
<dbReference type="Proteomes" id="UP000076532">
    <property type="component" value="Unassembled WGS sequence"/>
</dbReference>
<sequence>MDDESELQIQYSRAVAARKHYAVAQDRMQAVLDIKQHNIAKRWSVAQVHSVLIIGEYDHIKPPLRKPSQARRTVISSGLAGAPLSYGRVYAARRCRSPVRACSGLWTSKALELAPNRPNGFTPKPPTRNLVPGALLISDGGQLVSGVGEGLLGSGQAMV</sequence>
<proteinExistence type="predicted"/>
<keyword evidence="2" id="KW-1185">Reference proteome</keyword>